<dbReference type="InterPro" id="IPR036728">
    <property type="entry name" value="PBP_GOBP_sf"/>
</dbReference>
<dbReference type="SMART" id="SM00708">
    <property type="entry name" value="PhBP"/>
    <property type="match status" value="1"/>
</dbReference>
<sequence>MVKQATVEPEIRAVVKFSVLTCAHDTNVPPQQAEHFMPEKSSLMENYTHDMKCFLLCFYRKMDLITYDDHPNHEAFASFMEKRFVSNKDRIKPALAKCLDIDDKDPCEEVYKFELCMLKNVQG</sequence>
<dbReference type="VEuPathDB" id="VectorBase:MDOMA2_008290"/>
<accession>A0A1I8NJS3</accession>
<dbReference type="AlphaFoldDB" id="A0A1I8NJS3"/>
<proteinExistence type="predicted"/>
<dbReference type="InterPro" id="IPR006170">
    <property type="entry name" value="PBP/GOBP"/>
</dbReference>
<dbReference type="SUPFAM" id="SSF47565">
    <property type="entry name" value="Insect pheromone/odorant-binding proteins"/>
    <property type="match status" value="1"/>
</dbReference>
<dbReference type="GO" id="GO:0005549">
    <property type="term" value="F:odorant binding"/>
    <property type="evidence" value="ECO:0007669"/>
    <property type="project" value="InterPro"/>
</dbReference>
<reference evidence="1" key="1">
    <citation type="submission" date="2020-05" db="UniProtKB">
        <authorList>
            <consortium name="EnsemblMetazoa"/>
        </authorList>
    </citation>
    <scope>IDENTIFICATION</scope>
    <source>
        <strain evidence="1">Aabys</strain>
    </source>
</reference>
<protein>
    <recommendedName>
        <fullName evidence="2">PBP/GOBP family protein</fullName>
    </recommendedName>
</protein>
<dbReference type="VEuPathDB" id="VectorBase:MDOA016275"/>
<evidence type="ECO:0008006" key="2">
    <source>
        <dbReference type="Google" id="ProtNLM"/>
    </source>
</evidence>
<dbReference type="CDD" id="cd23992">
    <property type="entry name" value="PBP_GOBP"/>
    <property type="match status" value="1"/>
</dbReference>
<dbReference type="Gene3D" id="1.10.238.20">
    <property type="entry name" value="Pheromone/general odorant binding protein domain"/>
    <property type="match status" value="1"/>
</dbReference>
<organism evidence="1">
    <name type="scientific">Musca domestica</name>
    <name type="common">House fly</name>
    <dbReference type="NCBI Taxonomy" id="7370"/>
    <lineage>
        <taxon>Eukaryota</taxon>
        <taxon>Metazoa</taxon>
        <taxon>Ecdysozoa</taxon>
        <taxon>Arthropoda</taxon>
        <taxon>Hexapoda</taxon>
        <taxon>Insecta</taxon>
        <taxon>Pterygota</taxon>
        <taxon>Neoptera</taxon>
        <taxon>Endopterygota</taxon>
        <taxon>Diptera</taxon>
        <taxon>Brachycera</taxon>
        <taxon>Muscomorpha</taxon>
        <taxon>Muscoidea</taxon>
        <taxon>Muscidae</taxon>
        <taxon>Musca</taxon>
    </lineage>
</organism>
<evidence type="ECO:0000313" key="1">
    <source>
        <dbReference type="EnsemblMetazoa" id="MDOA016275-PA"/>
    </source>
</evidence>
<name>A0A1I8NJS3_MUSDO</name>
<dbReference type="Pfam" id="PF01395">
    <property type="entry name" value="PBP_GOBP"/>
    <property type="match status" value="1"/>
</dbReference>
<dbReference type="EnsemblMetazoa" id="MDOA016275-RA">
    <property type="protein sequence ID" value="MDOA016275-PA"/>
    <property type="gene ID" value="MDOA016275"/>
</dbReference>